<dbReference type="GO" id="GO:0120147">
    <property type="term" value="F:formylglycine-generating oxidase activity"/>
    <property type="evidence" value="ECO:0007669"/>
    <property type="project" value="TreeGrafter"/>
</dbReference>
<dbReference type="EMBL" id="DTGT01000046">
    <property type="protein sequence ID" value="HGH59941.1"/>
    <property type="molecule type" value="Genomic_DNA"/>
</dbReference>
<dbReference type="SUPFAM" id="SSF56436">
    <property type="entry name" value="C-type lectin-like"/>
    <property type="match status" value="2"/>
</dbReference>
<gene>
    <name evidence="3" type="ORF">ENV54_01435</name>
</gene>
<accession>A0A7C4AQ78</accession>
<dbReference type="Gene3D" id="3.90.1580.10">
    <property type="entry name" value="paralog of FGE (formylglycine-generating enzyme)"/>
    <property type="match status" value="2"/>
</dbReference>
<dbReference type="InterPro" id="IPR042095">
    <property type="entry name" value="SUMF_sf"/>
</dbReference>
<feature type="compositionally biased region" description="Basic and acidic residues" evidence="1">
    <location>
        <begin position="1008"/>
        <end position="1032"/>
    </location>
</feature>
<dbReference type="InterPro" id="IPR036034">
    <property type="entry name" value="PDZ_sf"/>
</dbReference>
<evidence type="ECO:0000259" key="2">
    <source>
        <dbReference type="Pfam" id="PF03781"/>
    </source>
</evidence>
<dbReference type="Gene3D" id="2.30.42.10">
    <property type="match status" value="1"/>
</dbReference>
<proteinExistence type="predicted"/>
<feature type="region of interest" description="Disordered" evidence="1">
    <location>
        <begin position="100"/>
        <end position="131"/>
    </location>
</feature>
<dbReference type="PANTHER" id="PTHR23150:SF19">
    <property type="entry name" value="FORMYLGLYCINE-GENERATING ENZYME"/>
    <property type="match status" value="1"/>
</dbReference>
<comment type="caution">
    <text evidence="3">The sequence shown here is derived from an EMBL/GenBank/DDBJ whole genome shotgun (WGS) entry which is preliminary data.</text>
</comment>
<name>A0A7C4AQ78_9BACT</name>
<evidence type="ECO:0000313" key="3">
    <source>
        <dbReference type="EMBL" id="HGH59941.1"/>
    </source>
</evidence>
<feature type="domain" description="Sulfatase-modifying factor enzyme-like" evidence="2">
    <location>
        <begin position="210"/>
        <end position="487"/>
    </location>
</feature>
<organism evidence="3">
    <name type="scientific">Desulfomonile tiedjei</name>
    <dbReference type="NCBI Taxonomy" id="2358"/>
    <lineage>
        <taxon>Bacteria</taxon>
        <taxon>Pseudomonadati</taxon>
        <taxon>Thermodesulfobacteriota</taxon>
        <taxon>Desulfomonilia</taxon>
        <taxon>Desulfomonilales</taxon>
        <taxon>Desulfomonilaceae</taxon>
        <taxon>Desulfomonile</taxon>
    </lineage>
</organism>
<dbReference type="InterPro" id="IPR016187">
    <property type="entry name" value="CTDL_fold"/>
</dbReference>
<dbReference type="PANTHER" id="PTHR23150">
    <property type="entry name" value="SULFATASE MODIFYING FACTOR 1, 2"/>
    <property type="match status" value="1"/>
</dbReference>
<feature type="domain" description="Sulfatase-modifying factor enzyme-like" evidence="2">
    <location>
        <begin position="584"/>
        <end position="858"/>
    </location>
</feature>
<protein>
    <recommendedName>
        <fullName evidence="2">Sulfatase-modifying factor enzyme-like domain-containing protein</fullName>
    </recommendedName>
</protein>
<feature type="compositionally biased region" description="Basic and acidic residues" evidence="1">
    <location>
        <begin position="110"/>
        <end position="119"/>
    </location>
</feature>
<dbReference type="SUPFAM" id="SSF50156">
    <property type="entry name" value="PDZ domain-like"/>
    <property type="match status" value="1"/>
</dbReference>
<dbReference type="Pfam" id="PF03781">
    <property type="entry name" value="FGE-sulfatase"/>
    <property type="match status" value="2"/>
</dbReference>
<evidence type="ECO:0000256" key="1">
    <source>
        <dbReference type="SAM" id="MobiDB-lite"/>
    </source>
</evidence>
<sequence>MKPRNRYPSSLNNVSWYGLAWRRLMKCDDCTHALVWARRAVIAISLWLILALGVTSVNALEGPETAPSESLQSTQEKEPIHGPKVFEALSAYLDGLHGKGAPPAKKRQLAPHDQRRVSQPEEPDQEATLRDVQSELRAAKNLTVKRIQEGEWGLASFSLGRAKKNASRLSSARESENLGRLEKFMDSAAKRSGGSSEGQTGVVVNSIGMKMLVLPGGTFTMGSSDAEFRRVRIDWNVEEDMVRPETPSHSVAISKPFLMGKYLVTVSDFKKFVDETGYKTVAEKQGWAWSYDDEKKHWEKRPGASWRDPGWKTGDDYPVTMVCHADAEAFCNWLSKREGRKYELPTEAQWEFAARGGQDQKRYPWGDEYPDGRKLNMADRRSPVPWADRTVDDGSAGPSPVGSYAPNAFGLYDIVGNVWHLCSDYYDPRFYRNTETKTLTDPQGPRNGKKKAVRGGNWAFGAGTARNAFRFGIDPHLCADLCGFRVVAQARSDDVPLTSPVTPLTIQQVLDVGSFPALLGEIKKLVSQGRRLEARRVVERVRDSEQIATIGNYPDFGADVLDALIDLTEDDSQASFTNSLGMKMKRIPPGAFVMGSSEADIAWAMTTLAQNLPLSLENEYPFHKVRISRPFFISETEVTVEQFRKFVQATGYITDAEEAGGGQVFDTRANRFEQKEGSSWKNPGWTPSENEPVTMVSWFDAQAFVEWLSAKDKMPYKLPTEAQWEYAARGNLPMRQFPWGDEVPDGLRANYADKNTDFEWRDRDADDGHKYVAPVGSYEANKFGLYDMAGNVTEWVRDYYSEDYYRYTPEVDPEGPGHGENRVTKGGDWTTGAASLRCAFRGWSRPDLAFNNTGFRVIVELASPQSSFHLSENFLTRTWTPGADQRAVAEAVAKEKDRKALAVQKEHASSSLSPQKKEAPVRGLVVVDVAPRSEAAKTGLSKGDIIVEYHGVRELTTDVLRELAAVTKREKVRPVMVFIREGEEYTVRVGPGLGGLTVSETVIQGPFKKHEPEREKGSSPDRNKKAKPEQWT</sequence>
<feature type="region of interest" description="Disordered" evidence="1">
    <location>
        <begin position="1003"/>
        <end position="1032"/>
    </location>
</feature>
<dbReference type="InterPro" id="IPR005532">
    <property type="entry name" value="SUMF_dom"/>
</dbReference>
<dbReference type="AlphaFoldDB" id="A0A7C4AQ78"/>
<dbReference type="InterPro" id="IPR051043">
    <property type="entry name" value="Sulfatase_Mod_Factor_Kinase"/>
</dbReference>
<reference evidence="3" key="1">
    <citation type="journal article" date="2020" name="mSystems">
        <title>Genome- and Community-Level Interaction Insights into Carbon Utilization and Element Cycling Functions of Hydrothermarchaeota in Hydrothermal Sediment.</title>
        <authorList>
            <person name="Zhou Z."/>
            <person name="Liu Y."/>
            <person name="Xu W."/>
            <person name="Pan J."/>
            <person name="Luo Z.H."/>
            <person name="Li M."/>
        </authorList>
    </citation>
    <scope>NUCLEOTIDE SEQUENCE [LARGE SCALE GENOMIC DNA]</scope>
    <source>
        <strain evidence="3">SpSt-769</strain>
    </source>
</reference>